<feature type="domain" description="ABC3 transporter permease C-terminal" evidence="9">
    <location>
        <begin position="275"/>
        <end position="408"/>
    </location>
</feature>
<dbReference type="EMBL" id="LKAJ01000001">
    <property type="protein sequence ID" value="KRG22838.1"/>
    <property type="molecule type" value="Genomic_DNA"/>
</dbReference>
<comment type="subcellular location">
    <subcellularLocation>
        <location evidence="1">Cell membrane</location>
        <topology evidence="1">Multi-pass membrane protein</topology>
    </subcellularLocation>
</comment>
<keyword evidence="5 8" id="KW-0812">Transmembrane</keyword>
<feature type="transmembrane region" description="Helical" evidence="8">
    <location>
        <begin position="376"/>
        <end position="397"/>
    </location>
</feature>
<keyword evidence="6 8" id="KW-1133">Transmembrane helix</keyword>
<dbReference type="OrthoDB" id="9808461at2"/>
<dbReference type="AlphaFoldDB" id="A0A0Q9YPU5"/>
<name>A0A0Q9YPU5_9GAMM</name>
<reference evidence="12" key="3">
    <citation type="submission" date="2021-06" db="EMBL/GenBank/DDBJ databases">
        <title>Genomic Description and Analysis of Intracellular Bacteria, Candidatus Berkiella cookevillensis and Candidatus Berkiella aquae.</title>
        <authorList>
            <person name="Kidane D.T."/>
            <person name="Mehari Y.T."/>
            <person name="Rice F.C."/>
            <person name="Arivett B.A."/>
            <person name="Farone A.L."/>
            <person name="Berk S.G."/>
            <person name="Farone M.B."/>
        </authorList>
    </citation>
    <scope>NUCLEOTIDE SEQUENCE</scope>
    <source>
        <strain evidence="12">HT99</strain>
    </source>
</reference>
<proteinExistence type="inferred from homology"/>
<evidence type="ECO:0000256" key="2">
    <source>
        <dbReference type="ARBA" id="ARBA00005236"/>
    </source>
</evidence>
<evidence type="ECO:0000256" key="1">
    <source>
        <dbReference type="ARBA" id="ARBA00004651"/>
    </source>
</evidence>
<keyword evidence="13" id="KW-1185">Reference proteome</keyword>
<dbReference type="NCBIfam" id="TIGR02212">
    <property type="entry name" value="lolCE"/>
    <property type="match status" value="1"/>
</dbReference>
<dbReference type="InterPro" id="IPR025857">
    <property type="entry name" value="MacB_PCD"/>
</dbReference>
<evidence type="ECO:0000256" key="5">
    <source>
        <dbReference type="ARBA" id="ARBA00022692"/>
    </source>
</evidence>
<evidence type="ECO:0000313" key="13">
    <source>
        <dbReference type="Proteomes" id="UP000051497"/>
    </source>
</evidence>
<dbReference type="RefSeq" id="WP_075065012.1">
    <property type="nucleotide sequence ID" value="NZ_LKAJ02000001.1"/>
</dbReference>
<dbReference type="EMBL" id="LKAJ02000001">
    <property type="protein sequence ID" value="MCS5711802.1"/>
    <property type="molecule type" value="Genomic_DNA"/>
</dbReference>
<dbReference type="GO" id="GO:0042953">
    <property type="term" value="P:lipoprotein transport"/>
    <property type="evidence" value="ECO:0007669"/>
    <property type="project" value="InterPro"/>
</dbReference>
<dbReference type="InterPro" id="IPR003838">
    <property type="entry name" value="ABC3_permease_C"/>
</dbReference>
<evidence type="ECO:0000256" key="8">
    <source>
        <dbReference type="SAM" id="Phobius"/>
    </source>
</evidence>
<evidence type="ECO:0000256" key="7">
    <source>
        <dbReference type="ARBA" id="ARBA00023136"/>
    </source>
</evidence>
<comment type="similarity">
    <text evidence="2">Belongs to the ABC-4 integral membrane protein family. LolC/E subfamily.</text>
</comment>
<feature type="transmembrane region" description="Helical" evidence="8">
    <location>
        <begin position="316"/>
        <end position="342"/>
    </location>
</feature>
<accession>A0A0Q9YPU5</accession>
<sequence length="416" mass="45484">MFRPFFLFIGTRYTNFKRRDHFITFISIVSMLGIALGITVLITVLSVMNGFTKEIRARILSVTPHVMINEGWGEPLKDWQGLAKQVSGHPDVEAVGPYVDGQGMLTRGREVRGVVIKGVDPDAIDAVFPLHSTLKAGKVEDLQPGKFGVVLGSYLAKTLGVNIGDMVTLVIPEINVSMMGAAPRLKRLPVVGIFEVGYVYDSGFAFMHIQDAAKIFKTQDGVTGIQLRLKDPFAAPRIAKELHEKLHGFYNVIDWTVLNSAYFSAVKMEKTMMFFTLIMILAIAVFNLISTLVMVVTDKRADIGVLRALGASARKIMAIFICQGAIIGLIGTILGVVMGVALSLNVTDLVATIERAFRVKFLSADVYFISFLPSDLQYADVLLIAASAMVLSLLATIHPAWRAANVQPAEALRHDA</sequence>
<protein>
    <submittedName>
        <fullName evidence="12">Lipoprotein-releasing ABC transporter permease subunit</fullName>
    </submittedName>
    <submittedName>
        <fullName evidence="11">Lipoprotein-releasing system transmembrane protein LolE</fullName>
    </submittedName>
</protein>
<dbReference type="Pfam" id="PF02687">
    <property type="entry name" value="FtsX"/>
    <property type="match status" value="1"/>
</dbReference>
<dbReference type="Proteomes" id="UP000051497">
    <property type="component" value="Unassembled WGS sequence"/>
</dbReference>
<dbReference type="GO" id="GO:0044874">
    <property type="term" value="P:lipoprotein localization to outer membrane"/>
    <property type="evidence" value="ECO:0007669"/>
    <property type="project" value="TreeGrafter"/>
</dbReference>
<evidence type="ECO:0000259" key="10">
    <source>
        <dbReference type="Pfam" id="PF12704"/>
    </source>
</evidence>
<evidence type="ECO:0000256" key="6">
    <source>
        <dbReference type="ARBA" id="ARBA00022989"/>
    </source>
</evidence>
<keyword evidence="3" id="KW-0813">Transport</keyword>
<feature type="transmembrane region" description="Helical" evidence="8">
    <location>
        <begin position="21"/>
        <end position="48"/>
    </location>
</feature>
<gene>
    <name evidence="11" type="primary">lolE</name>
    <name evidence="11" type="ORF">HT99x_00379</name>
    <name evidence="12" type="ORF">HT99x_010200</name>
</gene>
<feature type="domain" description="MacB-like periplasmic core" evidence="10">
    <location>
        <begin position="27"/>
        <end position="243"/>
    </location>
</feature>
<keyword evidence="7 8" id="KW-0472">Membrane</keyword>
<keyword evidence="11" id="KW-0449">Lipoprotein</keyword>
<comment type="caution">
    <text evidence="11">The sequence shown here is derived from an EMBL/GenBank/DDBJ whole genome shotgun (WGS) entry which is preliminary data.</text>
</comment>
<evidence type="ECO:0000256" key="4">
    <source>
        <dbReference type="ARBA" id="ARBA00022475"/>
    </source>
</evidence>
<dbReference type="InterPro" id="IPR011925">
    <property type="entry name" value="LolCE_TM"/>
</dbReference>
<evidence type="ECO:0000313" key="11">
    <source>
        <dbReference type="EMBL" id="KRG22838.1"/>
    </source>
</evidence>
<evidence type="ECO:0000313" key="12">
    <source>
        <dbReference type="EMBL" id="MCS5711802.1"/>
    </source>
</evidence>
<dbReference type="PANTHER" id="PTHR30489">
    <property type="entry name" value="LIPOPROTEIN-RELEASING SYSTEM TRANSMEMBRANE PROTEIN LOLE"/>
    <property type="match status" value="1"/>
</dbReference>
<dbReference type="STRING" id="295108.HT99x_00379"/>
<dbReference type="PANTHER" id="PTHR30489:SF0">
    <property type="entry name" value="LIPOPROTEIN-RELEASING SYSTEM TRANSMEMBRANE PROTEIN LOLE"/>
    <property type="match status" value="1"/>
</dbReference>
<feature type="transmembrane region" description="Helical" evidence="8">
    <location>
        <begin position="272"/>
        <end position="296"/>
    </location>
</feature>
<reference evidence="11" key="1">
    <citation type="submission" date="2015-09" db="EMBL/GenBank/DDBJ databases">
        <title>Draft Genome Sequences of Two Novel Amoeba-resistant Intranuclear Bacteria, Candidatus Berkiella cookevillensis and Candidatus Berkiella aquae.</title>
        <authorList>
            <person name="Mehari Y.T."/>
            <person name="Arivett B.A."/>
            <person name="Farone A.L."/>
            <person name="Gunderson J.H."/>
            <person name="Farone M.B."/>
        </authorList>
    </citation>
    <scope>NUCLEOTIDE SEQUENCE [LARGE SCALE GENOMIC DNA]</scope>
    <source>
        <strain evidence="11">HT99</strain>
    </source>
</reference>
<keyword evidence="4" id="KW-1003">Cell membrane</keyword>
<organism evidence="11">
    <name type="scientific">Candidatus Berkiella aquae</name>
    <dbReference type="NCBI Taxonomy" id="295108"/>
    <lineage>
        <taxon>Bacteria</taxon>
        <taxon>Pseudomonadati</taxon>
        <taxon>Pseudomonadota</taxon>
        <taxon>Gammaproteobacteria</taxon>
        <taxon>Candidatus Berkiellales</taxon>
        <taxon>Candidatus Berkiellaceae</taxon>
        <taxon>Candidatus Berkiella</taxon>
    </lineage>
</organism>
<dbReference type="Pfam" id="PF12704">
    <property type="entry name" value="MacB_PCD"/>
    <property type="match status" value="1"/>
</dbReference>
<evidence type="ECO:0000259" key="9">
    <source>
        <dbReference type="Pfam" id="PF02687"/>
    </source>
</evidence>
<evidence type="ECO:0000256" key="3">
    <source>
        <dbReference type="ARBA" id="ARBA00022448"/>
    </source>
</evidence>
<dbReference type="GO" id="GO:0098797">
    <property type="term" value="C:plasma membrane protein complex"/>
    <property type="evidence" value="ECO:0007669"/>
    <property type="project" value="TreeGrafter"/>
</dbReference>
<reference evidence="12" key="2">
    <citation type="journal article" date="2016" name="Genome Announc.">
        <title>Draft Genome Sequences of Two Novel Amoeba-Resistant Intranuclear Bacteria, 'Candidatus Berkiella cookevillensis' and 'Candidatus Berkiella aquae'.</title>
        <authorList>
            <person name="Mehari Y.T."/>
            <person name="Arivett B.A."/>
            <person name="Farone A.L."/>
            <person name="Gunderson J.H."/>
            <person name="Farone M.B."/>
        </authorList>
    </citation>
    <scope>NUCLEOTIDE SEQUENCE</scope>
    <source>
        <strain evidence="12">HT99</strain>
    </source>
</reference>
<dbReference type="InterPro" id="IPR051447">
    <property type="entry name" value="Lipoprotein-release_system"/>
</dbReference>